<dbReference type="NCBIfam" id="NF041886">
    <property type="entry name" value="Rmf_CrpP_fam"/>
    <property type="match status" value="1"/>
</dbReference>
<sequence>MTATTVGKDLLSALVLELKMLPDTWVKLSQKKQDDIIDRLRGRVDASVKMATHLIAANGRTVVQGDLDKITIKDGAQALIKIGKSVSALHELAEAQGQAVLLVLSANADAYTGGMDEVRGESDQRGLDLGKEYTDDDGDGMPGAPAGDDGVIDAEAKVIGIEHQPLQEELDAAFQAGYDAAAEGKPESECPVMAGPLCIQWVKGWKTWHEKHTEGEAA</sequence>
<dbReference type="Gene3D" id="1.10.10.620">
    <property type="entry name" value="ribosome modulation factor like domain"/>
    <property type="match status" value="1"/>
</dbReference>
<proteinExistence type="predicted"/>
<name>A0A7W4V7S2_9BURK</name>
<comment type="caution">
    <text evidence="1">The sequence shown here is derived from an EMBL/GenBank/DDBJ whole genome shotgun (WGS) entry which is preliminary data.</text>
</comment>
<evidence type="ECO:0000313" key="1">
    <source>
        <dbReference type="EMBL" id="MBB3006008.1"/>
    </source>
</evidence>
<keyword evidence="2" id="KW-1185">Reference proteome</keyword>
<evidence type="ECO:0000313" key="2">
    <source>
        <dbReference type="Proteomes" id="UP000578036"/>
    </source>
</evidence>
<dbReference type="AlphaFoldDB" id="A0A7W4V7S2"/>
<dbReference type="InterPro" id="IPR023200">
    <property type="entry name" value="RMF_sf"/>
</dbReference>
<dbReference type="Proteomes" id="UP000578036">
    <property type="component" value="Unassembled WGS sequence"/>
</dbReference>
<dbReference type="RefSeq" id="WP_260153432.1">
    <property type="nucleotide sequence ID" value="NZ_JACHWF010000001.1"/>
</dbReference>
<dbReference type="EMBL" id="JACHWF010000001">
    <property type="protein sequence ID" value="MBB3006008.1"/>
    <property type="molecule type" value="Genomic_DNA"/>
</dbReference>
<reference evidence="1 2" key="1">
    <citation type="submission" date="2020-08" db="EMBL/GenBank/DDBJ databases">
        <title>Genomic Encyclopedia of Type Strains, Phase IV (KMG-V): Genome sequencing to study the core and pangenomes of soil and plant-associated prokaryotes.</title>
        <authorList>
            <person name="Whitman W."/>
        </authorList>
    </citation>
    <scope>NUCLEOTIDE SEQUENCE [LARGE SCALE GENOMIC DNA]</scope>
    <source>
        <strain evidence="1 2">SLV-2362</strain>
    </source>
</reference>
<protein>
    <submittedName>
        <fullName evidence="1">Ribosome modulation factor</fullName>
    </submittedName>
</protein>
<gene>
    <name evidence="1" type="ORF">FHX61_000624</name>
</gene>
<accession>A0A7W4V7S2</accession>
<organism evidence="1 2">
    <name type="scientific">Cupriavidus alkaliphilus</name>
    <dbReference type="NCBI Taxonomy" id="942866"/>
    <lineage>
        <taxon>Bacteria</taxon>
        <taxon>Pseudomonadati</taxon>
        <taxon>Pseudomonadota</taxon>
        <taxon>Betaproteobacteria</taxon>
        <taxon>Burkholderiales</taxon>
        <taxon>Burkholderiaceae</taxon>
        <taxon>Cupriavidus</taxon>
    </lineage>
</organism>